<keyword evidence="1 6" id="KW-0597">Phosphoprotein</keyword>
<evidence type="ECO:0000256" key="5">
    <source>
        <dbReference type="ARBA" id="ARBA00023163"/>
    </source>
</evidence>
<evidence type="ECO:0000259" key="7">
    <source>
        <dbReference type="PROSITE" id="PS50110"/>
    </source>
</evidence>
<evidence type="ECO:0000313" key="9">
    <source>
        <dbReference type="Proteomes" id="UP000178969"/>
    </source>
</evidence>
<keyword evidence="2" id="KW-0902">Two-component regulatory system</keyword>
<sequence>MDQGKTILIVEDDRALSLTLKDNFEKEGFGIILAKDGVEGLKFALEQKPDLILLDIVMPNMDGMTMMRKLRDDVRGKKVPIILLTNLEADDAIMKGVIRDEPSYYLVKANWKMEDVIEKVKERLGL</sequence>
<feature type="domain" description="Response regulatory" evidence="7">
    <location>
        <begin position="6"/>
        <end position="124"/>
    </location>
</feature>
<dbReference type="PROSITE" id="PS50110">
    <property type="entry name" value="RESPONSE_REGULATORY"/>
    <property type="match status" value="1"/>
</dbReference>
<protein>
    <recommendedName>
        <fullName evidence="7">Response regulatory domain-containing protein</fullName>
    </recommendedName>
</protein>
<dbReference type="InterPro" id="IPR050595">
    <property type="entry name" value="Bact_response_regulator"/>
</dbReference>
<evidence type="ECO:0000256" key="1">
    <source>
        <dbReference type="ARBA" id="ARBA00022553"/>
    </source>
</evidence>
<dbReference type="GO" id="GO:0003677">
    <property type="term" value="F:DNA binding"/>
    <property type="evidence" value="ECO:0007669"/>
    <property type="project" value="UniProtKB-KW"/>
</dbReference>
<dbReference type="SUPFAM" id="SSF52172">
    <property type="entry name" value="CheY-like"/>
    <property type="match status" value="1"/>
</dbReference>
<evidence type="ECO:0000313" key="8">
    <source>
        <dbReference type="EMBL" id="OGD38456.1"/>
    </source>
</evidence>
<dbReference type="AlphaFoldDB" id="A0A1F5C6F5"/>
<dbReference type="InterPro" id="IPR001789">
    <property type="entry name" value="Sig_transdc_resp-reg_receiver"/>
</dbReference>
<dbReference type="EMBL" id="MEYT01000040">
    <property type="protein sequence ID" value="OGD38456.1"/>
    <property type="molecule type" value="Genomic_DNA"/>
</dbReference>
<dbReference type="Proteomes" id="UP000178969">
    <property type="component" value="Unassembled WGS sequence"/>
</dbReference>
<feature type="modified residue" description="4-aspartylphosphate" evidence="6">
    <location>
        <position position="55"/>
    </location>
</feature>
<keyword evidence="3" id="KW-0805">Transcription regulation</keyword>
<dbReference type="InterPro" id="IPR011006">
    <property type="entry name" value="CheY-like_superfamily"/>
</dbReference>
<evidence type="ECO:0000256" key="3">
    <source>
        <dbReference type="ARBA" id="ARBA00023015"/>
    </source>
</evidence>
<evidence type="ECO:0000256" key="4">
    <source>
        <dbReference type="ARBA" id="ARBA00023125"/>
    </source>
</evidence>
<evidence type="ECO:0000256" key="2">
    <source>
        <dbReference type="ARBA" id="ARBA00023012"/>
    </source>
</evidence>
<dbReference type="Gene3D" id="3.40.50.2300">
    <property type="match status" value="1"/>
</dbReference>
<dbReference type="CDD" id="cd17574">
    <property type="entry name" value="REC_OmpR"/>
    <property type="match status" value="1"/>
</dbReference>
<dbReference type="GO" id="GO:0000160">
    <property type="term" value="P:phosphorelay signal transduction system"/>
    <property type="evidence" value="ECO:0007669"/>
    <property type="project" value="UniProtKB-KW"/>
</dbReference>
<dbReference type="SMART" id="SM00448">
    <property type="entry name" value="REC"/>
    <property type="match status" value="1"/>
</dbReference>
<proteinExistence type="predicted"/>
<organism evidence="8 9">
    <name type="scientific">Candidatus Azambacteria bacterium RIFCSPLOWO2_01_FULL_46_26</name>
    <dbReference type="NCBI Taxonomy" id="1797299"/>
    <lineage>
        <taxon>Bacteria</taxon>
        <taxon>Candidatus Azamiibacteriota</taxon>
    </lineage>
</organism>
<dbReference type="PANTHER" id="PTHR44591">
    <property type="entry name" value="STRESS RESPONSE REGULATOR PROTEIN 1"/>
    <property type="match status" value="1"/>
</dbReference>
<reference evidence="8 9" key="1">
    <citation type="journal article" date="2016" name="Nat. Commun.">
        <title>Thousands of microbial genomes shed light on interconnected biogeochemical processes in an aquifer system.</title>
        <authorList>
            <person name="Anantharaman K."/>
            <person name="Brown C.T."/>
            <person name="Hug L.A."/>
            <person name="Sharon I."/>
            <person name="Castelle C.J."/>
            <person name="Probst A.J."/>
            <person name="Thomas B.C."/>
            <person name="Singh A."/>
            <person name="Wilkins M.J."/>
            <person name="Karaoz U."/>
            <person name="Brodie E.L."/>
            <person name="Williams K.H."/>
            <person name="Hubbard S.S."/>
            <person name="Banfield J.F."/>
        </authorList>
    </citation>
    <scope>NUCLEOTIDE SEQUENCE [LARGE SCALE GENOMIC DNA]</scope>
</reference>
<dbReference type="PANTHER" id="PTHR44591:SF3">
    <property type="entry name" value="RESPONSE REGULATORY DOMAIN-CONTAINING PROTEIN"/>
    <property type="match status" value="1"/>
</dbReference>
<keyword evidence="5" id="KW-0804">Transcription</keyword>
<dbReference type="STRING" id="1797299.A3A25_01990"/>
<evidence type="ECO:0000256" key="6">
    <source>
        <dbReference type="PROSITE-ProRule" id="PRU00169"/>
    </source>
</evidence>
<accession>A0A1F5C6F5</accession>
<name>A0A1F5C6F5_9BACT</name>
<dbReference type="Pfam" id="PF00072">
    <property type="entry name" value="Response_reg"/>
    <property type="match status" value="1"/>
</dbReference>
<keyword evidence="4" id="KW-0238">DNA-binding</keyword>
<gene>
    <name evidence="8" type="ORF">A3A25_01990</name>
</gene>
<comment type="caution">
    <text evidence="8">The sequence shown here is derived from an EMBL/GenBank/DDBJ whole genome shotgun (WGS) entry which is preliminary data.</text>
</comment>
<dbReference type="FunFam" id="3.40.50.2300:FF:000001">
    <property type="entry name" value="DNA-binding response regulator PhoB"/>
    <property type="match status" value="1"/>
</dbReference>